<reference evidence="4" key="1">
    <citation type="submission" date="2018-11" db="EMBL/GenBank/DDBJ databases">
        <authorList>
            <consortium name="Genoscope - CEA"/>
            <person name="William W."/>
        </authorList>
    </citation>
    <scope>NUCLEOTIDE SEQUENCE</scope>
</reference>
<evidence type="ECO:0000256" key="2">
    <source>
        <dbReference type="SAM" id="Phobius"/>
    </source>
</evidence>
<keyword evidence="2" id="KW-1133">Transmembrane helix</keyword>
<dbReference type="Proteomes" id="UP000694005">
    <property type="component" value="Chromosome A01"/>
</dbReference>
<accession>A0A3P5ZH12</accession>
<evidence type="ECO:0008006" key="5">
    <source>
        <dbReference type="Google" id="ProtNLM"/>
    </source>
</evidence>
<dbReference type="AlphaFoldDB" id="A0A3P5ZH12"/>
<feature type="compositionally biased region" description="Basic residues" evidence="1">
    <location>
        <begin position="12"/>
        <end position="21"/>
    </location>
</feature>
<organism evidence="4">
    <name type="scientific">Brassica campestris</name>
    <name type="common">Field mustard</name>
    <dbReference type="NCBI Taxonomy" id="3711"/>
    <lineage>
        <taxon>Eukaryota</taxon>
        <taxon>Viridiplantae</taxon>
        <taxon>Streptophyta</taxon>
        <taxon>Embryophyta</taxon>
        <taxon>Tracheophyta</taxon>
        <taxon>Spermatophyta</taxon>
        <taxon>Magnoliopsida</taxon>
        <taxon>eudicotyledons</taxon>
        <taxon>Gunneridae</taxon>
        <taxon>Pentapetalae</taxon>
        <taxon>rosids</taxon>
        <taxon>malvids</taxon>
        <taxon>Brassicales</taxon>
        <taxon>Brassicaceae</taxon>
        <taxon>Brassiceae</taxon>
        <taxon>Brassica</taxon>
    </lineage>
</organism>
<dbReference type="EMBL" id="LR031571">
    <property type="protein sequence ID" value="VDC74844.1"/>
    <property type="molecule type" value="Genomic_DNA"/>
</dbReference>
<name>A0A3P5ZH12_BRACM</name>
<dbReference type="EMBL" id="LS974617">
    <property type="protein sequence ID" value="CAG7887332.1"/>
    <property type="molecule type" value="Genomic_DNA"/>
</dbReference>
<proteinExistence type="predicted"/>
<evidence type="ECO:0000313" key="3">
    <source>
        <dbReference type="EMBL" id="CAG7887332.1"/>
    </source>
</evidence>
<keyword evidence="2" id="KW-0472">Membrane</keyword>
<evidence type="ECO:0000256" key="1">
    <source>
        <dbReference type="SAM" id="MobiDB-lite"/>
    </source>
</evidence>
<evidence type="ECO:0000313" key="4">
    <source>
        <dbReference type="EMBL" id="VDC74844.1"/>
    </source>
</evidence>
<dbReference type="Gramene" id="A01p14080.2_BraZ1">
    <property type="protein sequence ID" value="A01p14080.2_BraZ1.CDS"/>
    <property type="gene ID" value="A01g14080.2_BraZ1"/>
</dbReference>
<protein>
    <recommendedName>
        <fullName evidence="5">Palmitoyltransferase</fullName>
    </recommendedName>
</protein>
<feature type="transmembrane region" description="Helical" evidence="2">
    <location>
        <begin position="31"/>
        <end position="53"/>
    </location>
</feature>
<feature type="region of interest" description="Disordered" evidence="1">
    <location>
        <begin position="1"/>
        <end position="21"/>
    </location>
</feature>
<keyword evidence="2" id="KW-0812">Transmembrane</keyword>
<gene>
    <name evidence="4" type="ORF">BRAA01T01346Z</name>
    <name evidence="3" type="ORF">BRAPAZ1V2_A01P14080.2</name>
</gene>
<sequence>MLPPPTDPSSSRARRGPYRHRRRNATDLSRLVLNITFALSVLGFLIMHIMLVIRNTTTIEAYEKHTAPNSPYNLGRKQNFEQVFGKDKLYWFVPLYTQDDMKRMPPALRGLDFTSRSEESEPLQSL</sequence>